<dbReference type="AlphaFoldDB" id="A0A699HHC2"/>
<reference evidence="3" key="1">
    <citation type="journal article" date="2019" name="Sci. Rep.">
        <title>Draft genome of Tanacetum cinerariifolium, the natural source of mosquito coil.</title>
        <authorList>
            <person name="Yamashiro T."/>
            <person name="Shiraishi A."/>
            <person name="Satake H."/>
            <person name="Nakayama K."/>
        </authorList>
    </citation>
    <scope>NUCLEOTIDE SEQUENCE</scope>
</reference>
<organism evidence="3">
    <name type="scientific">Tanacetum cinerariifolium</name>
    <name type="common">Dalmatian daisy</name>
    <name type="synonym">Chrysanthemum cinerariifolium</name>
    <dbReference type="NCBI Taxonomy" id="118510"/>
    <lineage>
        <taxon>Eukaryota</taxon>
        <taxon>Viridiplantae</taxon>
        <taxon>Streptophyta</taxon>
        <taxon>Embryophyta</taxon>
        <taxon>Tracheophyta</taxon>
        <taxon>Spermatophyta</taxon>
        <taxon>Magnoliopsida</taxon>
        <taxon>eudicotyledons</taxon>
        <taxon>Gunneridae</taxon>
        <taxon>Pentapetalae</taxon>
        <taxon>asterids</taxon>
        <taxon>campanulids</taxon>
        <taxon>Asterales</taxon>
        <taxon>Asteraceae</taxon>
        <taxon>Asteroideae</taxon>
        <taxon>Anthemideae</taxon>
        <taxon>Anthemidinae</taxon>
        <taxon>Tanacetum</taxon>
    </lineage>
</organism>
<dbReference type="EMBL" id="BKCJ010156098">
    <property type="protein sequence ID" value="GEY15662.1"/>
    <property type="molecule type" value="Genomic_DNA"/>
</dbReference>
<comment type="caution">
    <text evidence="3">The sequence shown here is derived from an EMBL/GenBank/DDBJ whole genome shotgun (WGS) entry which is preliminary data.</text>
</comment>
<feature type="domain" description="Reverse transcriptase Ty1/copia-type" evidence="2">
    <location>
        <begin position="77"/>
        <end position="130"/>
    </location>
</feature>
<gene>
    <name evidence="3" type="ORF">Tci_387636</name>
</gene>
<evidence type="ECO:0000313" key="3">
    <source>
        <dbReference type="EMBL" id="GEY15662.1"/>
    </source>
</evidence>
<feature type="region of interest" description="Disordered" evidence="1">
    <location>
        <begin position="336"/>
        <end position="360"/>
    </location>
</feature>
<evidence type="ECO:0000256" key="1">
    <source>
        <dbReference type="SAM" id="MobiDB-lite"/>
    </source>
</evidence>
<name>A0A699HHC2_TANCI</name>
<sequence length="648" mass="71990">MCILTHTSTPLSIAHPSRAFNDGELSYLDDPSMPHLEDIYTSPSEGIFTDSSYDGYGVTRSKVNKNSEAHALFQIQKVWILVDFRFGKKAIGTKWIYMNKKDESGVVVRNKARLVAQGDRQEEGIDYDEKSWFDEFEELMKTSVKTASTPIETQKPLVIDKEADDVDISGHSKDFTPSGCEENLLFWKATTFKIVNNISQIHAKVAGKPVVITKASIRSDLLFNDVDGVDCLTNLEGTCGNGGDQVNLHHDSLLSGGYTSDKAEGSLNLEVLYALCTNLSNRVLALETVKDAQAKEILTLKAKIKKLEKRCKPSISHHQAWLRSVSLLSKKKKLIKKKSISKQERKNAKSGPTKDGSDKLDAELDEDMEYMDTEEGLNEGRQSTVSTARLDDDTATPDVSTTRQKLSIAGLTTTPTTLTISDDEEMTLADTLIKLKDDKAKGVAFKDSESTDRPARSILTLKPLPTIDPKDKGKVVLEEHESAKKMTKSDFNAAQISRDEEIARQLEVELQAELESKRHREEQASMDYIANLYDEVQARINADHELAVRWTHEEQENYTVDERAKLLLFPRVGSTTLNDKVIVTLSSLKVTMRETLFESANSSAGATQQLSSRNTSSLAVAKYSSSEIFITGSGNDLSILFLTILSQT</sequence>
<dbReference type="Pfam" id="PF07727">
    <property type="entry name" value="RVT_2"/>
    <property type="match status" value="1"/>
</dbReference>
<dbReference type="InterPro" id="IPR013103">
    <property type="entry name" value="RVT_2"/>
</dbReference>
<protein>
    <submittedName>
        <fullName evidence="3">Ribonuclease H-like domain-containing protein</fullName>
    </submittedName>
</protein>
<feature type="region of interest" description="Disordered" evidence="1">
    <location>
        <begin position="372"/>
        <end position="401"/>
    </location>
</feature>
<accession>A0A699HHC2</accession>
<evidence type="ECO:0000259" key="2">
    <source>
        <dbReference type="Pfam" id="PF07727"/>
    </source>
</evidence>
<proteinExistence type="predicted"/>